<dbReference type="RefSeq" id="WP_100902558.1">
    <property type="nucleotide sequence ID" value="NZ_CAWNNC010000001.1"/>
</dbReference>
<evidence type="ECO:0000313" key="3">
    <source>
        <dbReference type="Proteomes" id="UP000232003"/>
    </source>
</evidence>
<dbReference type="KEGG" id="nfl:COO91_08732"/>
<evidence type="ECO:0000313" key="2">
    <source>
        <dbReference type="EMBL" id="AUB42590.1"/>
    </source>
</evidence>
<dbReference type="PANTHER" id="PTHR34818">
    <property type="entry name" value="PROTEIN BLI-3"/>
    <property type="match status" value="1"/>
</dbReference>
<sequence>MATSTDRDQQIQKLHELIKNIDYGMFTTVDDDGSLHSYPMSKSGEINSEATLWFFTYAGSHKVTEIEHYKQVNISFSSPEQQRYVSISGSAELVKDRNKMRELWKPELQTWFPKGLDEPDIALLKVNINQVNYWDSISSFKPQTISFLTPSRL</sequence>
<dbReference type="InterPro" id="IPR052917">
    <property type="entry name" value="Stress-Dev_Protein"/>
</dbReference>
<dbReference type="SUPFAM" id="SSF50475">
    <property type="entry name" value="FMN-binding split barrel"/>
    <property type="match status" value="1"/>
</dbReference>
<dbReference type="OrthoDB" id="9795235at2"/>
<gene>
    <name evidence="2" type="ORF">COO91_08732</name>
</gene>
<dbReference type="Pfam" id="PF16242">
    <property type="entry name" value="Pyrid_ox_like"/>
    <property type="match status" value="1"/>
</dbReference>
<accession>A0A2K8T4P2</accession>
<proteinExistence type="predicted"/>
<name>A0A2K8T4P2_9NOSO</name>
<organism evidence="2 3">
    <name type="scientific">Nostoc flagelliforme CCNUN1</name>
    <dbReference type="NCBI Taxonomy" id="2038116"/>
    <lineage>
        <taxon>Bacteria</taxon>
        <taxon>Bacillati</taxon>
        <taxon>Cyanobacteriota</taxon>
        <taxon>Cyanophyceae</taxon>
        <taxon>Nostocales</taxon>
        <taxon>Nostocaceae</taxon>
        <taxon>Nostoc</taxon>
    </lineage>
</organism>
<dbReference type="InterPro" id="IPR012349">
    <property type="entry name" value="Split_barrel_FMN-bd"/>
</dbReference>
<dbReference type="PANTHER" id="PTHR34818:SF1">
    <property type="entry name" value="PROTEIN BLI-3"/>
    <property type="match status" value="1"/>
</dbReference>
<feature type="domain" description="General stress protein FMN-binding split barrel" evidence="1">
    <location>
        <begin position="10"/>
        <end position="140"/>
    </location>
</feature>
<reference evidence="2 3" key="1">
    <citation type="submission" date="2017-11" db="EMBL/GenBank/DDBJ databases">
        <title>Complete genome of a free-living desiccation-tolerant cyanobacterium and its photosynthetic adaptation to extreme terrestrial habitat.</title>
        <authorList>
            <person name="Shang J."/>
        </authorList>
    </citation>
    <scope>NUCLEOTIDE SEQUENCE [LARGE SCALE GENOMIC DNA]</scope>
    <source>
        <strain evidence="2 3">CCNUN1</strain>
    </source>
</reference>
<dbReference type="AlphaFoldDB" id="A0A2K8T4P2"/>
<protein>
    <submittedName>
        <fullName evidence="2">General stress protein 26</fullName>
    </submittedName>
</protein>
<evidence type="ECO:0000259" key="1">
    <source>
        <dbReference type="Pfam" id="PF16242"/>
    </source>
</evidence>
<dbReference type="Proteomes" id="UP000232003">
    <property type="component" value="Chromosome"/>
</dbReference>
<keyword evidence="3" id="KW-1185">Reference proteome</keyword>
<dbReference type="Gene3D" id="2.30.110.10">
    <property type="entry name" value="Electron Transport, Fmn-binding Protein, Chain A"/>
    <property type="match status" value="1"/>
</dbReference>
<dbReference type="EMBL" id="CP024785">
    <property type="protein sequence ID" value="AUB42590.1"/>
    <property type="molecule type" value="Genomic_DNA"/>
</dbReference>
<dbReference type="InterPro" id="IPR038725">
    <property type="entry name" value="YdaG_split_barrel_FMN-bd"/>
</dbReference>